<protein>
    <submittedName>
        <fullName evidence="3">Haloalkane dehalogenase</fullName>
        <ecNumber evidence="3">3.8.1.5</ecNumber>
    </submittedName>
</protein>
<dbReference type="PRINTS" id="PR00412">
    <property type="entry name" value="EPOXHYDRLASE"/>
</dbReference>
<dbReference type="PANTHER" id="PTHR43798:SF31">
    <property type="entry name" value="AB HYDROLASE SUPERFAMILY PROTEIN YCLE"/>
    <property type="match status" value="1"/>
</dbReference>
<name>A0A9E7BZS5_9ACTN</name>
<dbReference type="PRINTS" id="PR00111">
    <property type="entry name" value="ABHYDROLASE"/>
</dbReference>
<dbReference type="PANTHER" id="PTHR43798">
    <property type="entry name" value="MONOACYLGLYCEROL LIPASE"/>
    <property type="match status" value="1"/>
</dbReference>
<dbReference type="GO" id="GO:0018786">
    <property type="term" value="F:haloalkane dehalogenase activity"/>
    <property type="evidence" value="ECO:0007669"/>
    <property type="project" value="UniProtKB-EC"/>
</dbReference>
<dbReference type="Pfam" id="PF00561">
    <property type="entry name" value="Abhydrolase_1"/>
    <property type="match status" value="1"/>
</dbReference>
<dbReference type="EMBL" id="CP087164">
    <property type="protein sequence ID" value="UGS35626.1"/>
    <property type="molecule type" value="Genomic_DNA"/>
</dbReference>
<gene>
    <name evidence="3" type="primary">dhaA</name>
    <name evidence="3" type="ORF">DSM104329_02021</name>
</gene>
<feature type="domain" description="AB hydrolase-1" evidence="2">
    <location>
        <begin position="37"/>
        <end position="251"/>
    </location>
</feature>
<dbReference type="Gene3D" id="3.40.50.1820">
    <property type="entry name" value="alpha/beta hydrolase"/>
    <property type="match status" value="1"/>
</dbReference>
<evidence type="ECO:0000313" key="3">
    <source>
        <dbReference type="EMBL" id="UGS35626.1"/>
    </source>
</evidence>
<dbReference type="EC" id="3.8.1.5" evidence="3"/>
<evidence type="ECO:0000259" key="2">
    <source>
        <dbReference type="Pfam" id="PF00561"/>
    </source>
</evidence>
<keyword evidence="4" id="KW-1185">Reference proteome</keyword>
<reference evidence="3" key="1">
    <citation type="journal article" date="2022" name="Int. J. Syst. Evol. Microbiol.">
        <title>Pseudomonas aegrilactucae sp. nov. and Pseudomonas morbosilactucae sp. nov., pathogens causing bacterial rot of lettuce in Japan.</title>
        <authorList>
            <person name="Sawada H."/>
            <person name="Fujikawa T."/>
            <person name="Satou M."/>
        </authorList>
    </citation>
    <scope>NUCLEOTIDE SEQUENCE</scope>
    <source>
        <strain evidence="3">0166_1</strain>
    </source>
</reference>
<accession>A0A9E7BZS5</accession>
<dbReference type="Proteomes" id="UP001162834">
    <property type="component" value="Chromosome"/>
</dbReference>
<keyword evidence="1 3" id="KW-0378">Hydrolase</keyword>
<dbReference type="InterPro" id="IPR050266">
    <property type="entry name" value="AB_hydrolase_sf"/>
</dbReference>
<evidence type="ECO:0000256" key="1">
    <source>
        <dbReference type="ARBA" id="ARBA00022801"/>
    </source>
</evidence>
<dbReference type="InterPro" id="IPR000639">
    <property type="entry name" value="Epox_hydrolase-like"/>
</dbReference>
<organism evidence="3 4">
    <name type="scientific">Capillimicrobium parvum</name>
    <dbReference type="NCBI Taxonomy" id="2884022"/>
    <lineage>
        <taxon>Bacteria</taxon>
        <taxon>Bacillati</taxon>
        <taxon>Actinomycetota</taxon>
        <taxon>Thermoleophilia</taxon>
        <taxon>Solirubrobacterales</taxon>
        <taxon>Capillimicrobiaceae</taxon>
        <taxon>Capillimicrobium</taxon>
    </lineage>
</organism>
<dbReference type="InterPro" id="IPR000073">
    <property type="entry name" value="AB_hydrolase_1"/>
</dbReference>
<dbReference type="GO" id="GO:0016020">
    <property type="term" value="C:membrane"/>
    <property type="evidence" value="ECO:0007669"/>
    <property type="project" value="TreeGrafter"/>
</dbReference>
<proteinExistence type="predicted"/>
<dbReference type="KEGG" id="sbae:DSM104329_02021"/>
<sequence length="280" mass="30926">MTTMPSDAPPQWAHYTEPAFADVHGLRTAYRRSGAGPAVVYLHGTVPTRVWLPLCEHLAQAHDVVAPEHPGFGDTPLPAAIEGFEDLVLHYDAFFDTLGLWDIHLVGHDLGGWIAANLAIFYPRRFASLTLITPSGLNTRARLDVPGTDPFRLTARERADALLNGRADRYSEFFTQEGFPEDVVRSYEEATTLALLAWHPRYDRRLDDRLARVAAPTLVLGAEDDRLVSGAVAERYAELIPGARHVTVRGAHGEESSHLLPLEHPREVAELAAEHVARNA</sequence>
<dbReference type="AlphaFoldDB" id="A0A9E7BZS5"/>
<dbReference type="InterPro" id="IPR029058">
    <property type="entry name" value="AB_hydrolase_fold"/>
</dbReference>
<dbReference type="RefSeq" id="WP_259315308.1">
    <property type="nucleotide sequence ID" value="NZ_CP087164.1"/>
</dbReference>
<dbReference type="SUPFAM" id="SSF53474">
    <property type="entry name" value="alpha/beta-Hydrolases"/>
    <property type="match status" value="1"/>
</dbReference>
<evidence type="ECO:0000313" key="4">
    <source>
        <dbReference type="Proteomes" id="UP001162834"/>
    </source>
</evidence>